<organism evidence="2 3">
    <name type="scientific">Stomoxys calcitrans</name>
    <name type="common">Stable fly</name>
    <name type="synonym">Conops calcitrans</name>
    <dbReference type="NCBI Taxonomy" id="35570"/>
    <lineage>
        <taxon>Eukaryota</taxon>
        <taxon>Metazoa</taxon>
        <taxon>Ecdysozoa</taxon>
        <taxon>Arthropoda</taxon>
        <taxon>Hexapoda</taxon>
        <taxon>Insecta</taxon>
        <taxon>Pterygota</taxon>
        <taxon>Neoptera</taxon>
        <taxon>Endopterygota</taxon>
        <taxon>Diptera</taxon>
        <taxon>Brachycera</taxon>
        <taxon>Muscomorpha</taxon>
        <taxon>Muscoidea</taxon>
        <taxon>Muscidae</taxon>
        <taxon>Stomoxys</taxon>
    </lineage>
</organism>
<protein>
    <recommendedName>
        <fullName evidence="4">Protein TsetseEP domain-containing protein</fullName>
    </recommendedName>
</protein>
<dbReference type="Proteomes" id="UP000095300">
    <property type="component" value="Unassembled WGS sequence"/>
</dbReference>
<evidence type="ECO:0000256" key="1">
    <source>
        <dbReference type="SAM" id="SignalP"/>
    </source>
</evidence>
<evidence type="ECO:0000313" key="2">
    <source>
        <dbReference type="EnsemblMetazoa" id="SCAU006502-PA"/>
    </source>
</evidence>
<reference evidence="2" key="1">
    <citation type="submission" date="2020-05" db="UniProtKB">
        <authorList>
            <consortium name="EnsemblMetazoa"/>
        </authorList>
    </citation>
    <scope>IDENTIFICATION</scope>
    <source>
        <strain evidence="2">USDA</strain>
    </source>
</reference>
<dbReference type="OrthoDB" id="7999179at2759"/>
<accession>A0A1I8PB96</accession>
<feature type="signal peptide" evidence="1">
    <location>
        <begin position="1"/>
        <end position="18"/>
    </location>
</feature>
<dbReference type="AlphaFoldDB" id="A0A1I8PB96"/>
<feature type="chain" id="PRO_5009326393" description="Protein TsetseEP domain-containing protein" evidence="1">
    <location>
        <begin position="19"/>
        <end position="284"/>
    </location>
</feature>
<sequence>MIGTKIVAILALLAVTKAQQSSIDTILIRNDEYLNSHRRQYALNVWYYDVQMEQFRESYVKRVDDMEYQKDALLNELKNRDENLYSLTLLSDFSKTCVEKYKPSMPVAADVKNQVDRCTDTAHYKTDNLIYTMEVTNKTLQNHYDNVFEKEVSRCQSNYGTTKTANYTLCLANAVSVTNAFTQSSQQQFSNQLKNAYNTGRLEIKTLHECVFVVHNNTLTKMSQANTHIDRCIHGMDDCAQCSKHFCRNVYNMAASSIDPNSPTMYNPFQGQSETGECLMLNIY</sequence>
<dbReference type="KEGG" id="scac:106086060"/>
<keyword evidence="3" id="KW-1185">Reference proteome</keyword>
<name>A0A1I8PB96_STOCA</name>
<proteinExistence type="predicted"/>
<gene>
    <name evidence="2" type="primary">106086060</name>
</gene>
<keyword evidence="1" id="KW-0732">Signal</keyword>
<evidence type="ECO:0000313" key="3">
    <source>
        <dbReference type="Proteomes" id="UP000095300"/>
    </source>
</evidence>
<dbReference type="EnsemblMetazoa" id="SCAU006502-RA">
    <property type="protein sequence ID" value="SCAU006502-PA"/>
    <property type="gene ID" value="SCAU006502"/>
</dbReference>
<dbReference type="VEuPathDB" id="VectorBase:SCAU006502"/>
<evidence type="ECO:0008006" key="4">
    <source>
        <dbReference type="Google" id="ProtNLM"/>
    </source>
</evidence>